<feature type="transmembrane region" description="Helical" evidence="6">
    <location>
        <begin position="226"/>
        <end position="245"/>
    </location>
</feature>
<feature type="transmembrane region" description="Helical" evidence="6">
    <location>
        <begin position="265"/>
        <end position="293"/>
    </location>
</feature>
<comment type="subcellular location">
    <subcellularLocation>
        <location evidence="1">Cell membrane</location>
        <topology evidence="1">Multi-pass membrane protein</topology>
    </subcellularLocation>
</comment>
<keyword evidence="5 6" id="KW-0472">Membrane</keyword>
<keyword evidence="2" id="KW-1003">Cell membrane</keyword>
<reference evidence="7 8" key="1">
    <citation type="submission" date="2019-02" db="EMBL/GenBank/DDBJ databases">
        <title>Deep-cultivation of Planctomycetes and their phenomic and genomic characterization uncovers novel biology.</title>
        <authorList>
            <person name="Wiegand S."/>
            <person name="Jogler M."/>
            <person name="Boedeker C."/>
            <person name="Pinto D."/>
            <person name="Vollmers J."/>
            <person name="Rivas-Marin E."/>
            <person name="Kohn T."/>
            <person name="Peeters S.H."/>
            <person name="Heuer A."/>
            <person name="Rast P."/>
            <person name="Oberbeckmann S."/>
            <person name="Bunk B."/>
            <person name="Jeske O."/>
            <person name="Meyerdierks A."/>
            <person name="Storesund J.E."/>
            <person name="Kallscheuer N."/>
            <person name="Luecker S."/>
            <person name="Lage O.M."/>
            <person name="Pohl T."/>
            <person name="Merkel B.J."/>
            <person name="Hornburger P."/>
            <person name="Mueller R.-W."/>
            <person name="Bruemmer F."/>
            <person name="Labrenz M."/>
            <person name="Spormann A.M."/>
            <person name="Op den Camp H."/>
            <person name="Overmann J."/>
            <person name="Amann R."/>
            <person name="Jetten M.S.M."/>
            <person name="Mascher T."/>
            <person name="Medema M.H."/>
            <person name="Devos D.P."/>
            <person name="Kaster A.-K."/>
            <person name="Ovreas L."/>
            <person name="Rohde M."/>
            <person name="Galperin M.Y."/>
            <person name="Jogler C."/>
        </authorList>
    </citation>
    <scope>NUCLEOTIDE SEQUENCE [LARGE SCALE GENOMIC DNA]</scope>
    <source>
        <strain evidence="7 8">ETA_A1</strain>
    </source>
</reference>
<evidence type="ECO:0000256" key="3">
    <source>
        <dbReference type="ARBA" id="ARBA00022692"/>
    </source>
</evidence>
<evidence type="ECO:0000256" key="5">
    <source>
        <dbReference type="ARBA" id="ARBA00023136"/>
    </source>
</evidence>
<feature type="transmembrane region" description="Helical" evidence="6">
    <location>
        <begin position="305"/>
        <end position="324"/>
    </location>
</feature>
<name>A0A517XV97_9BACT</name>
<dbReference type="Pfam" id="PF02653">
    <property type="entry name" value="BPD_transp_2"/>
    <property type="match status" value="1"/>
</dbReference>
<dbReference type="KEGG" id="uli:ETAA1_33710"/>
<evidence type="ECO:0000256" key="6">
    <source>
        <dbReference type="SAM" id="Phobius"/>
    </source>
</evidence>
<protein>
    <submittedName>
        <fullName evidence="7">Ribose transport system permease protein RbsC</fullName>
    </submittedName>
</protein>
<dbReference type="PANTHER" id="PTHR32196">
    <property type="entry name" value="ABC TRANSPORTER PERMEASE PROTEIN YPHD-RELATED-RELATED"/>
    <property type="match status" value="1"/>
</dbReference>
<evidence type="ECO:0000313" key="7">
    <source>
        <dbReference type="EMBL" id="QDU21404.1"/>
    </source>
</evidence>
<keyword evidence="4 6" id="KW-1133">Transmembrane helix</keyword>
<gene>
    <name evidence="7" type="primary">rbsC</name>
    <name evidence="7" type="ORF">ETAA1_33710</name>
</gene>
<dbReference type="Proteomes" id="UP000319576">
    <property type="component" value="Chromosome"/>
</dbReference>
<evidence type="ECO:0000256" key="2">
    <source>
        <dbReference type="ARBA" id="ARBA00022475"/>
    </source>
</evidence>
<feature type="transmembrane region" description="Helical" evidence="6">
    <location>
        <begin position="134"/>
        <end position="152"/>
    </location>
</feature>
<dbReference type="OrthoDB" id="9813906at2"/>
<dbReference type="GO" id="GO:0022857">
    <property type="term" value="F:transmembrane transporter activity"/>
    <property type="evidence" value="ECO:0007669"/>
    <property type="project" value="InterPro"/>
</dbReference>
<dbReference type="InterPro" id="IPR001851">
    <property type="entry name" value="ABC_transp_permease"/>
</dbReference>
<sequence>MSDAASKRLALPAGPWAGFVGVFLLFAVLIGSQGGLKTFLSVGNLEVLLHEGTIPAVVALGMLLVLISGGIDLSVGAVVALVTVVTMRVYTAVLASSGSGVEASLTAVAAGILSGGLCGLANGLLVTRLDLPPFVATLGMFGVARGVAVWLAERTTLAFPGGVTPEWVVSLGKTSALNPGLWSLLVLAVGVAVLLHLTVFGRHLYAVGSNEATARLCGVDVRRTKLAVYVLSGLLTGWAGVLMFAHSNSGNPTLGEQLELDVITAVVIGGASLAGGRGTVVGAMLGVTILGLIKNGVSLFNVPVEMQYILIGVLLLANVALGRWRGR</sequence>
<accession>A0A517XV97</accession>
<dbReference type="PANTHER" id="PTHR32196:SF72">
    <property type="entry name" value="RIBOSE IMPORT PERMEASE PROTEIN RBSC"/>
    <property type="match status" value="1"/>
</dbReference>
<keyword evidence="3 6" id="KW-0812">Transmembrane</keyword>
<dbReference type="AlphaFoldDB" id="A0A517XV97"/>
<evidence type="ECO:0000313" key="8">
    <source>
        <dbReference type="Proteomes" id="UP000319576"/>
    </source>
</evidence>
<proteinExistence type="predicted"/>
<dbReference type="EMBL" id="CP036273">
    <property type="protein sequence ID" value="QDU21404.1"/>
    <property type="molecule type" value="Genomic_DNA"/>
</dbReference>
<feature type="transmembrane region" description="Helical" evidence="6">
    <location>
        <begin position="181"/>
        <end position="205"/>
    </location>
</feature>
<feature type="transmembrane region" description="Helical" evidence="6">
    <location>
        <begin position="57"/>
        <end position="85"/>
    </location>
</feature>
<keyword evidence="8" id="KW-1185">Reference proteome</keyword>
<dbReference type="RefSeq" id="WP_145240323.1">
    <property type="nucleotide sequence ID" value="NZ_CP036273.1"/>
</dbReference>
<feature type="transmembrane region" description="Helical" evidence="6">
    <location>
        <begin position="105"/>
        <end position="127"/>
    </location>
</feature>
<evidence type="ECO:0000256" key="4">
    <source>
        <dbReference type="ARBA" id="ARBA00022989"/>
    </source>
</evidence>
<dbReference type="GO" id="GO:0005886">
    <property type="term" value="C:plasma membrane"/>
    <property type="evidence" value="ECO:0007669"/>
    <property type="project" value="UniProtKB-SubCell"/>
</dbReference>
<evidence type="ECO:0000256" key="1">
    <source>
        <dbReference type="ARBA" id="ARBA00004651"/>
    </source>
</evidence>
<dbReference type="CDD" id="cd06579">
    <property type="entry name" value="TM_PBP1_transp_AraH_like"/>
    <property type="match status" value="1"/>
</dbReference>
<organism evidence="7 8">
    <name type="scientific">Urbifossiella limnaea</name>
    <dbReference type="NCBI Taxonomy" id="2528023"/>
    <lineage>
        <taxon>Bacteria</taxon>
        <taxon>Pseudomonadati</taxon>
        <taxon>Planctomycetota</taxon>
        <taxon>Planctomycetia</taxon>
        <taxon>Gemmatales</taxon>
        <taxon>Gemmataceae</taxon>
        <taxon>Urbifossiella</taxon>
    </lineage>
</organism>
<feature type="transmembrane region" description="Helical" evidence="6">
    <location>
        <begin position="16"/>
        <end position="36"/>
    </location>
</feature>